<dbReference type="AlphaFoldDB" id="A0A9D2SE15"/>
<reference evidence="1" key="1">
    <citation type="journal article" date="2021" name="PeerJ">
        <title>Extensive microbial diversity within the chicken gut microbiome revealed by metagenomics and culture.</title>
        <authorList>
            <person name="Gilroy R."/>
            <person name="Ravi A."/>
            <person name="Getino M."/>
            <person name="Pursley I."/>
            <person name="Horton D.L."/>
            <person name="Alikhan N.F."/>
            <person name="Baker D."/>
            <person name="Gharbi K."/>
            <person name="Hall N."/>
            <person name="Watson M."/>
            <person name="Adriaenssens E.M."/>
            <person name="Foster-Nyarko E."/>
            <person name="Jarju S."/>
            <person name="Secka A."/>
            <person name="Antonio M."/>
            <person name="Oren A."/>
            <person name="Chaudhuri R.R."/>
            <person name="La Ragione R."/>
            <person name="Hildebrand F."/>
            <person name="Pallen M.J."/>
        </authorList>
    </citation>
    <scope>NUCLEOTIDE SEQUENCE</scope>
    <source>
        <strain evidence="1">USAMLcec3-2134</strain>
    </source>
</reference>
<evidence type="ECO:0000313" key="2">
    <source>
        <dbReference type="Proteomes" id="UP000886883"/>
    </source>
</evidence>
<proteinExistence type="predicted"/>
<reference evidence="1" key="2">
    <citation type="submission" date="2021-04" db="EMBL/GenBank/DDBJ databases">
        <authorList>
            <person name="Gilroy R."/>
        </authorList>
    </citation>
    <scope>NUCLEOTIDE SEQUENCE</scope>
    <source>
        <strain evidence="1">USAMLcec3-2134</strain>
    </source>
</reference>
<accession>A0A9D2SE15</accession>
<feature type="non-terminal residue" evidence="1">
    <location>
        <position position="1"/>
    </location>
</feature>
<dbReference type="Proteomes" id="UP000886883">
    <property type="component" value="Unassembled WGS sequence"/>
</dbReference>
<gene>
    <name evidence="1" type="ORF">H9763_06870</name>
</gene>
<protein>
    <submittedName>
        <fullName evidence="1">Uncharacterized protein</fullName>
    </submittedName>
</protein>
<comment type="caution">
    <text evidence="1">The sequence shown here is derived from an EMBL/GenBank/DDBJ whole genome shotgun (WGS) entry which is preliminary data.</text>
</comment>
<dbReference type="EMBL" id="DWXE01000024">
    <property type="protein sequence ID" value="HJB91177.1"/>
    <property type="molecule type" value="Genomic_DNA"/>
</dbReference>
<name>A0A9D2SE15_9FIRM</name>
<sequence length="63" mass="7047">EAAGQGNNSIIQDISEIINSTPEVVMVNSTSDTKRVEFSFAIETSFLKIQKSKIFVDIGKRKW</sequence>
<evidence type="ECO:0000313" key="1">
    <source>
        <dbReference type="EMBL" id="HJB91177.1"/>
    </source>
</evidence>
<organism evidence="1 2">
    <name type="scientific">Candidatus Eisenbergiella merdigallinarum</name>
    <dbReference type="NCBI Taxonomy" id="2838552"/>
    <lineage>
        <taxon>Bacteria</taxon>
        <taxon>Bacillati</taxon>
        <taxon>Bacillota</taxon>
        <taxon>Clostridia</taxon>
        <taxon>Lachnospirales</taxon>
        <taxon>Lachnospiraceae</taxon>
        <taxon>Eisenbergiella</taxon>
    </lineage>
</organism>